<sequence length="651" mass="73351">METSINQLANHLKKVARDVISGKQKLCLSTSYLKKINTAVDDNLDANASFHTIQSNKSAVLRDVQFLLDLVEQTVYLKLIPDTTSSLEIIDIRRFKKLKVLETCKVNIELIVGIQKLRPQLQELICIHSLKSVGDILEKCGADHSSRYNWSELKKAKFCHNDLEEIDDIFEYTISLNMLDLSHNKLKNVKIVNQLPNLKHLTLAYNGLESAPQISGHVRNRLQVLILNNNYIEDITALTAANNLIYLDLSNNLLVDHNCLLSISHLISLQSLYLRGNPLAYHPHHRTLTCNYLHKNTATVRFLLDGIALSKTEQCLVGSLYPIFKSQTPQPQEDNEMETSTTSIQQSRKARNVKIMEENVTKKVTPISTPPLSAQHLEIKRQVEQLKEEYGEKWLYSDAGLLVQDVLGFEKSSILLSSTPSDGTLHGSLINTDTTGNITTYGTPNSTLNGMNVKDTFRSVTEESPDASSIVKESQPGSSVVSDEPYEPTSEVSNPEDPVSDASDGEDIFSGGEEGIFLATNTQELHQVFVVLTESHISERDVTTSKEKARWHVNTIVSCTKPDDTENVIRIEFDTLRRDRKQRIYELEEADFSNFYDTVMQKISEQKQDEKKSYQCMKCSETFSVKTIKAVFVEQSVTCPKCNSNLVFEST</sequence>
<dbReference type="PANTHER" id="PTHR15454:SF69">
    <property type="entry name" value="SERINE_THREONINE-PROTEIN KINASE 11-INTERACTING PROTEIN"/>
    <property type="match status" value="1"/>
</dbReference>
<evidence type="ECO:0000256" key="4">
    <source>
        <dbReference type="ARBA" id="ARBA00022737"/>
    </source>
</evidence>
<evidence type="ECO:0000256" key="2">
    <source>
        <dbReference type="ARBA" id="ARBA00022490"/>
    </source>
</evidence>
<keyword evidence="8" id="KW-1185">Reference proteome</keyword>
<dbReference type="Proteomes" id="UP000410492">
    <property type="component" value="Unassembled WGS sequence"/>
</dbReference>
<dbReference type="SUPFAM" id="SSF52075">
    <property type="entry name" value="Outer arm dynein light chain 1"/>
    <property type="match status" value="1"/>
</dbReference>
<accession>A0A653DPZ5</accession>
<name>A0A653DPZ5_CALMS</name>
<dbReference type="PROSITE" id="PS51450">
    <property type="entry name" value="LRR"/>
    <property type="match status" value="2"/>
</dbReference>
<feature type="region of interest" description="Disordered" evidence="5">
    <location>
        <begin position="459"/>
        <end position="507"/>
    </location>
</feature>
<evidence type="ECO:0000313" key="8">
    <source>
        <dbReference type="Proteomes" id="UP000410492"/>
    </source>
</evidence>
<comment type="subcellular location">
    <subcellularLocation>
        <location evidence="1">Cytoplasm</location>
    </subcellularLocation>
</comment>
<dbReference type="OrthoDB" id="7451790at2759"/>
<feature type="region of interest" description="Disordered" evidence="5">
    <location>
        <begin position="327"/>
        <end position="350"/>
    </location>
</feature>
<dbReference type="InterPro" id="IPR032675">
    <property type="entry name" value="LRR_dom_sf"/>
</dbReference>
<protein>
    <recommendedName>
        <fullName evidence="6">LKB1 serine/threonine kinase interacting protein 1 N-terminal domain-containing protein</fullName>
    </recommendedName>
</protein>
<keyword evidence="4" id="KW-0677">Repeat</keyword>
<evidence type="ECO:0000256" key="1">
    <source>
        <dbReference type="ARBA" id="ARBA00004496"/>
    </source>
</evidence>
<proteinExistence type="predicted"/>
<dbReference type="Pfam" id="PF15904">
    <property type="entry name" value="LIP1"/>
    <property type="match status" value="1"/>
</dbReference>
<dbReference type="InterPro" id="IPR001611">
    <property type="entry name" value="Leu-rich_rpt"/>
</dbReference>
<evidence type="ECO:0000256" key="3">
    <source>
        <dbReference type="ARBA" id="ARBA00022614"/>
    </source>
</evidence>
<dbReference type="AlphaFoldDB" id="A0A653DPZ5"/>
<evidence type="ECO:0000259" key="6">
    <source>
        <dbReference type="Pfam" id="PF15904"/>
    </source>
</evidence>
<dbReference type="InterPro" id="IPR031782">
    <property type="entry name" value="LIP1_N"/>
</dbReference>
<dbReference type="EMBL" id="CAACVG010013701">
    <property type="protein sequence ID" value="VEN62276.1"/>
    <property type="molecule type" value="Genomic_DNA"/>
</dbReference>
<dbReference type="PANTHER" id="PTHR15454">
    <property type="entry name" value="NISCHARIN RELATED"/>
    <property type="match status" value="1"/>
</dbReference>
<evidence type="ECO:0000313" key="7">
    <source>
        <dbReference type="EMBL" id="VEN62276.1"/>
    </source>
</evidence>
<reference evidence="7 8" key="1">
    <citation type="submission" date="2019-01" db="EMBL/GenBank/DDBJ databases">
        <authorList>
            <person name="Sayadi A."/>
        </authorList>
    </citation>
    <scope>NUCLEOTIDE SEQUENCE [LARGE SCALE GENOMIC DNA]</scope>
</reference>
<dbReference type="GO" id="GO:0005737">
    <property type="term" value="C:cytoplasm"/>
    <property type="evidence" value="ECO:0007669"/>
    <property type="project" value="UniProtKB-SubCell"/>
</dbReference>
<feature type="domain" description="LKB1 serine/threonine kinase interacting protein 1 N-terminal" evidence="6">
    <location>
        <begin position="4"/>
        <end position="80"/>
    </location>
</feature>
<dbReference type="Gene3D" id="3.80.10.10">
    <property type="entry name" value="Ribonuclease Inhibitor"/>
    <property type="match status" value="1"/>
</dbReference>
<keyword evidence="2" id="KW-0963">Cytoplasm</keyword>
<evidence type="ECO:0000256" key="5">
    <source>
        <dbReference type="SAM" id="MobiDB-lite"/>
    </source>
</evidence>
<feature type="compositionally biased region" description="Polar residues" evidence="5">
    <location>
        <begin position="471"/>
        <end position="481"/>
    </location>
</feature>
<keyword evidence="3" id="KW-0433">Leucine-rich repeat</keyword>
<feature type="compositionally biased region" description="Polar residues" evidence="5">
    <location>
        <begin position="327"/>
        <end position="347"/>
    </location>
</feature>
<organism evidence="7 8">
    <name type="scientific">Callosobruchus maculatus</name>
    <name type="common">Southern cowpea weevil</name>
    <name type="synonym">Pulse bruchid</name>
    <dbReference type="NCBI Taxonomy" id="64391"/>
    <lineage>
        <taxon>Eukaryota</taxon>
        <taxon>Metazoa</taxon>
        <taxon>Ecdysozoa</taxon>
        <taxon>Arthropoda</taxon>
        <taxon>Hexapoda</taxon>
        <taxon>Insecta</taxon>
        <taxon>Pterygota</taxon>
        <taxon>Neoptera</taxon>
        <taxon>Endopterygota</taxon>
        <taxon>Coleoptera</taxon>
        <taxon>Polyphaga</taxon>
        <taxon>Cucujiformia</taxon>
        <taxon>Chrysomeloidea</taxon>
        <taxon>Chrysomelidae</taxon>
        <taxon>Bruchinae</taxon>
        <taxon>Bruchini</taxon>
        <taxon>Callosobruchus</taxon>
    </lineage>
</organism>
<gene>
    <name evidence="7" type="ORF">CALMAC_LOCUS19421</name>
</gene>